<reference evidence="3 4" key="1">
    <citation type="journal article" date="2006" name="Science">
        <title>Phytophthora genome sequences uncover evolutionary origins and mechanisms of pathogenesis.</title>
        <authorList>
            <person name="Tyler B.M."/>
            <person name="Tripathy S."/>
            <person name="Zhang X."/>
            <person name="Dehal P."/>
            <person name="Jiang R.H."/>
            <person name="Aerts A."/>
            <person name="Arredondo F.D."/>
            <person name="Baxter L."/>
            <person name="Bensasson D."/>
            <person name="Beynon J.L."/>
            <person name="Chapman J."/>
            <person name="Damasceno C.M."/>
            <person name="Dorrance A.E."/>
            <person name="Dou D."/>
            <person name="Dickerman A.W."/>
            <person name="Dubchak I.L."/>
            <person name="Garbelotto M."/>
            <person name="Gijzen M."/>
            <person name="Gordon S.G."/>
            <person name="Govers F."/>
            <person name="Grunwald N.J."/>
            <person name="Huang W."/>
            <person name="Ivors K.L."/>
            <person name="Jones R.W."/>
            <person name="Kamoun S."/>
            <person name="Krampis K."/>
            <person name="Lamour K.H."/>
            <person name="Lee M.K."/>
            <person name="McDonald W.H."/>
            <person name="Medina M."/>
            <person name="Meijer H.J."/>
            <person name="Nordberg E.K."/>
            <person name="Maclean D.J."/>
            <person name="Ospina-Giraldo M.D."/>
            <person name="Morris P.F."/>
            <person name="Phuntumart V."/>
            <person name="Putnam N.H."/>
            <person name="Rash S."/>
            <person name="Rose J.K."/>
            <person name="Sakihama Y."/>
            <person name="Salamov A.A."/>
            <person name="Savidor A."/>
            <person name="Scheuring C.F."/>
            <person name="Smith B.M."/>
            <person name="Sobral B.W."/>
            <person name="Terry A."/>
            <person name="Torto-Alalibo T.A."/>
            <person name="Win J."/>
            <person name="Xu Z."/>
            <person name="Zhang H."/>
            <person name="Grigoriev I.V."/>
            <person name="Rokhsar D.S."/>
            <person name="Boore J.L."/>
        </authorList>
    </citation>
    <scope>NUCLEOTIDE SEQUENCE [LARGE SCALE GENOMIC DNA]</scope>
    <source>
        <strain evidence="3 4">P6497</strain>
    </source>
</reference>
<dbReference type="SMR" id="G5A132"/>
<proteinExistence type="predicted"/>
<evidence type="ECO:0000256" key="1">
    <source>
        <dbReference type="ARBA" id="ARBA00023125"/>
    </source>
</evidence>
<dbReference type="EMBL" id="JH159158">
    <property type="protein sequence ID" value="EGZ10634.1"/>
    <property type="molecule type" value="Genomic_DNA"/>
</dbReference>
<keyword evidence="4" id="KW-1185">Reference proteome</keyword>
<protein>
    <recommendedName>
        <fullName evidence="2">HTH CENPB-type domain-containing protein</fullName>
    </recommendedName>
</protein>
<feature type="non-terminal residue" evidence="3">
    <location>
        <position position="64"/>
    </location>
</feature>
<organism evidence="3 4">
    <name type="scientific">Phytophthora sojae (strain P6497)</name>
    <name type="common">Soybean stem and root rot agent</name>
    <name type="synonym">Phytophthora megasperma f. sp. glycines</name>
    <dbReference type="NCBI Taxonomy" id="1094619"/>
    <lineage>
        <taxon>Eukaryota</taxon>
        <taxon>Sar</taxon>
        <taxon>Stramenopiles</taxon>
        <taxon>Oomycota</taxon>
        <taxon>Peronosporomycetes</taxon>
        <taxon>Peronosporales</taxon>
        <taxon>Peronosporaceae</taxon>
        <taxon>Phytophthora</taxon>
    </lineage>
</organism>
<dbReference type="KEGG" id="psoj:PHYSODRAFT_417193"/>
<dbReference type="GO" id="GO:0003677">
    <property type="term" value="F:DNA binding"/>
    <property type="evidence" value="ECO:0007669"/>
    <property type="project" value="UniProtKB-KW"/>
</dbReference>
<sequence>GEGTILSESVELEIVAWINSLRQERVPVSPRMLTFQAQQIAVEAGVASFRASDKWIKSFRGRHR</sequence>
<dbReference type="Pfam" id="PF03221">
    <property type="entry name" value="HTH_Tnp_Tc5"/>
    <property type="match status" value="1"/>
</dbReference>
<dbReference type="PROSITE" id="PS51253">
    <property type="entry name" value="HTH_CENPB"/>
    <property type="match status" value="1"/>
</dbReference>
<dbReference type="SMART" id="SM00674">
    <property type="entry name" value="CENPB"/>
    <property type="match status" value="1"/>
</dbReference>
<accession>G5A132</accession>
<dbReference type="GeneID" id="20651972"/>
<dbReference type="Gene3D" id="1.10.10.60">
    <property type="entry name" value="Homeodomain-like"/>
    <property type="match status" value="1"/>
</dbReference>
<feature type="non-terminal residue" evidence="3">
    <location>
        <position position="1"/>
    </location>
</feature>
<dbReference type="SUPFAM" id="SSF46689">
    <property type="entry name" value="Homeodomain-like"/>
    <property type="match status" value="1"/>
</dbReference>
<dbReference type="InParanoid" id="G5A132"/>
<dbReference type="RefSeq" id="XP_009533379.1">
    <property type="nucleotide sequence ID" value="XM_009535084.1"/>
</dbReference>
<keyword evidence="1" id="KW-0238">DNA-binding</keyword>
<dbReference type="Proteomes" id="UP000002640">
    <property type="component" value="Unassembled WGS sequence"/>
</dbReference>
<name>G5A132_PHYSP</name>
<feature type="domain" description="HTH CENPB-type" evidence="2">
    <location>
        <begin position="1"/>
        <end position="64"/>
    </location>
</feature>
<evidence type="ECO:0000313" key="3">
    <source>
        <dbReference type="EMBL" id="EGZ10634.1"/>
    </source>
</evidence>
<gene>
    <name evidence="3" type="ORF">PHYSODRAFT_417193</name>
</gene>
<dbReference type="InterPro" id="IPR006600">
    <property type="entry name" value="HTH_CenpB_DNA-bd_dom"/>
</dbReference>
<dbReference type="AlphaFoldDB" id="G5A132"/>
<evidence type="ECO:0000259" key="2">
    <source>
        <dbReference type="PROSITE" id="PS51253"/>
    </source>
</evidence>
<dbReference type="InterPro" id="IPR009057">
    <property type="entry name" value="Homeodomain-like_sf"/>
</dbReference>
<evidence type="ECO:0000313" key="4">
    <source>
        <dbReference type="Proteomes" id="UP000002640"/>
    </source>
</evidence>